<reference evidence="7 8" key="1">
    <citation type="journal article" date="2024" name="Proc. Natl. Acad. Sci. U.S.A.">
        <title>The genetic regulatory architecture and epigenomic basis for age-related changes in rattlesnake venom.</title>
        <authorList>
            <person name="Hogan M.P."/>
            <person name="Holding M.L."/>
            <person name="Nystrom G.S."/>
            <person name="Colston T.J."/>
            <person name="Bartlett D.A."/>
            <person name="Mason A.J."/>
            <person name="Ellsworth S.A."/>
            <person name="Rautsaw R.M."/>
            <person name="Lawrence K.C."/>
            <person name="Strickland J.L."/>
            <person name="He B."/>
            <person name="Fraser P."/>
            <person name="Margres M.J."/>
            <person name="Gilbert D.M."/>
            <person name="Gibbs H.L."/>
            <person name="Parkinson C.L."/>
            <person name="Rokyta D.R."/>
        </authorList>
    </citation>
    <scope>NUCLEOTIDE SEQUENCE [LARGE SCALE GENOMIC DNA]</scope>
    <source>
        <strain evidence="7">DRR0105</strain>
    </source>
</reference>
<evidence type="ECO:0000256" key="1">
    <source>
        <dbReference type="ARBA" id="ARBA00022723"/>
    </source>
</evidence>
<comment type="caution">
    <text evidence="7">The sequence shown here is derived from an EMBL/GenBank/DDBJ whole genome shotgun (WGS) entry which is preliminary data.</text>
</comment>
<feature type="domain" description="AN1-type" evidence="6">
    <location>
        <begin position="111"/>
        <end position="159"/>
    </location>
</feature>
<dbReference type="SUPFAM" id="SSF118310">
    <property type="entry name" value="AN1-like Zinc finger"/>
    <property type="match status" value="2"/>
</dbReference>
<feature type="domain" description="AN1-type" evidence="6">
    <location>
        <begin position="57"/>
        <end position="105"/>
    </location>
</feature>
<keyword evidence="2 4" id="KW-0863">Zinc-finger</keyword>
<keyword evidence="3" id="KW-0862">Zinc</keyword>
<dbReference type="Pfam" id="PF01428">
    <property type="entry name" value="zf-AN1"/>
    <property type="match status" value="2"/>
</dbReference>
<sequence>MSHRTSSTPLLTSRRARLPLGFKQQGKGKGRRGNKDLSVPGRKWRPAHALLENMAELEIGQHCGVEECKQLDFLPFVCDGCSGVFCIQHRSRSAHSCSEANLKNKNMKLDYHKSFSCTYKGCDGRELVPVLCAYCEKQFCLRHRHQSDHECEKLEIPQACMTATRQLIKDIVDSKKEATVIKKCRGAKNPETAAKVALMKLKMHACGEKSVPQTDRIYFQVFLPKGSKNKSIPMYFCSKWSIGKVIDSAARLASLKNDNNKTTAKKLRLCHTASGEALPLDHIVGLWINSKELPLYNGWYARANSKRKHARIVFSYAEPSAKHAQEERFILPGLALSDSHRPERSDNLQWQRRSREDGLSPCSTCAVGSAEAVLCQPALPVPVAAAKNWPPNGR</sequence>
<dbReference type="Gene3D" id="4.10.1110.10">
    <property type="entry name" value="AN1-like Zinc finger"/>
    <property type="match status" value="2"/>
</dbReference>
<proteinExistence type="predicted"/>
<keyword evidence="1" id="KW-0479">Metal-binding</keyword>
<evidence type="ECO:0000313" key="7">
    <source>
        <dbReference type="EMBL" id="KAK9403195.1"/>
    </source>
</evidence>
<dbReference type="InterPro" id="IPR035896">
    <property type="entry name" value="AN1-like_Znf"/>
</dbReference>
<dbReference type="InterPro" id="IPR057358">
    <property type="entry name" value="UBL_ZFAND1-like"/>
</dbReference>
<dbReference type="Pfam" id="PF25327">
    <property type="entry name" value="UBL_ZFAND1"/>
    <property type="match status" value="1"/>
</dbReference>
<dbReference type="GO" id="GO:0008270">
    <property type="term" value="F:zinc ion binding"/>
    <property type="evidence" value="ECO:0007669"/>
    <property type="project" value="UniProtKB-KW"/>
</dbReference>
<dbReference type="Proteomes" id="UP001474421">
    <property type="component" value="Unassembled WGS sequence"/>
</dbReference>
<organism evidence="7 8">
    <name type="scientific">Crotalus adamanteus</name>
    <name type="common">Eastern diamondback rattlesnake</name>
    <dbReference type="NCBI Taxonomy" id="8729"/>
    <lineage>
        <taxon>Eukaryota</taxon>
        <taxon>Metazoa</taxon>
        <taxon>Chordata</taxon>
        <taxon>Craniata</taxon>
        <taxon>Vertebrata</taxon>
        <taxon>Euteleostomi</taxon>
        <taxon>Lepidosauria</taxon>
        <taxon>Squamata</taxon>
        <taxon>Bifurcata</taxon>
        <taxon>Unidentata</taxon>
        <taxon>Episquamata</taxon>
        <taxon>Toxicofera</taxon>
        <taxon>Serpentes</taxon>
        <taxon>Colubroidea</taxon>
        <taxon>Viperidae</taxon>
        <taxon>Crotalinae</taxon>
        <taxon>Crotalus</taxon>
    </lineage>
</organism>
<name>A0AAW1BMD5_CROAD</name>
<feature type="compositionally biased region" description="Polar residues" evidence="5">
    <location>
        <begin position="1"/>
        <end position="11"/>
    </location>
</feature>
<dbReference type="PANTHER" id="PTHR14677:SF37">
    <property type="entry name" value="AN1-TYPE ZINC FINGER PROTEIN 1"/>
    <property type="match status" value="1"/>
</dbReference>
<evidence type="ECO:0000313" key="8">
    <source>
        <dbReference type="Proteomes" id="UP001474421"/>
    </source>
</evidence>
<evidence type="ECO:0000259" key="6">
    <source>
        <dbReference type="PROSITE" id="PS51039"/>
    </source>
</evidence>
<protein>
    <submittedName>
        <fullName evidence="7">AN1-type zinc finger protein 1</fullName>
    </submittedName>
</protein>
<evidence type="ECO:0000256" key="4">
    <source>
        <dbReference type="PROSITE-ProRule" id="PRU00449"/>
    </source>
</evidence>
<dbReference type="AlphaFoldDB" id="A0AAW1BMD5"/>
<evidence type="ECO:0000256" key="3">
    <source>
        <dbReference type="ARBA" id="ARBA00022833"/>
    </source>
</evidence>
<dbReference type="EMBL" id="JAOTOJ010000003">
    <property type="protein sequence ID" value="KAK9403195.1"/>
    <property type="molecule type" value="Genomic_DNA"/>
</dbReference>
<dbReference type="GO" id="GO:0035617">
    <property type="term" value="P:stress granule disassembly"/>
    <property type="evidence" value="ECO:0007669"/>
    <property type="project" value="TreeGrafter"/>
</dbReference>
<evidence type="ECO:0000256" key="5">
    <source>
        <dbReference type="SAM" id="MobiDB-lite"/>
    </source>
</evidence>
<dbReference type="GO" id="GO:0010494">
    <property type="term" value="C:cytoplasmic stress granule"/>
    <property type="evidence" value="ECO:0007669"/>
    <property type="project" value="TreeGrafter"/>
</dbReference>
<feature type="region of interest" description="Disordered" evidence="5">
    <location>
        <begin position="1"/>
        <end position="39"/>
    </location>
</feature>
<accession>A0AAW1BMD5</accession>
<dbReference type="InterPro" id="IPR000058">
    <property type="entry name" value="Znf_AN1"/>
</dbReference>
<keyword evidence="8" id="KW-1185">Reference proteome</keyword>
<gene>
    <name evidence="7" type="ORF">NXF25_008022</name>
</gene>
<dbReference type="PANTHER" id="PTHR14677">
    <property type="entry name" value="ARSENITE INDUCUBLE RNA ASSOCIATED PROTEIN AIP-1-RELATED"/>
    <property type="match status" value="1"/>
</dbReference>
<dbReference type="PROSITE" id="PS51039">
    <property type="entry name" value="ZF_AN1"/>
    <property type="match status" value="2"/>
</dbReference>
<feature type="region of interest" description="Disordered" evidence="5">
    <location>
        <begin position="339"/>
        <end position="359"/>
    </location>
</feature>
<dbReference type="SMART" id="SM00154">
    <property type="entry name" value="ZnF_AN1"/>
    <property type="match status" value="2"/>
</dbReference>
<evidence type="ECO:0000256" key="2">
    <source>
        <dbReference type="ARBA" id="ARBA00022771"/>
    </source>
</evidence>